<proteinExistence type="predicted"/>
<evidence type="ECO:0000256" key="2">
    <source>
        <dbReference type="ARBA" id="ARBA00022900"/>
    </source>
</evidence>
<accession>A0AAN8PPJ4</accession>
<dbReference type="PROSITE" id="PS51465">
    <property type="entry name" value="KAZAL_2"/>
    <property type="match status" value="2"/>
</dbReference>
<name>A0AAN8PPJ4_PATCE</name>
<keyword evidence="4" id="KW-0732">Signal</keyword>
<keyword evidence="3" id="KW-1015">Disulfide bond</keyword>
<evidence type="ECO:0000256" key="3">
    <source>
        <dbReference type="ARBA" id="ARBA00023157"/>
    </source>
</evidence>
<dbReference type="InterPro" id="IPR002350">
    <property type="entry name" value="Kazal_dom"/>
</dbReference>
<dbReference type="InterPro" id="IPR036058">
    <property type="entry name" value="Kazal_dom_sf"/>
</dbReference>
<evidence type="ECO:0000256" key="4">
    <source>
        <dbReference type="SAM" id="SignalP"/>
    </source>
</evidence>
<protein>
    <recommendedName>
        <fullName evidence="5">Kazal-like domain-containing protein</fullName>
    </recommendedName>
</protein>
<feature type="domain" description="Kazal-like" evidence="5">
    <location>
        <begin position="88"/>
        <end position="141"/>
    </location>
</feature>
<organism evidence="6 7">
    <name type="scientific">Patella caerulea</name>
    <name type="common">Rayed Mediterranean limpet</name>
    <dbReference type="NCBI Taxonomy" id="87958"/>
    <lineage>
        <taxon>Eukaryota</taxon>
        <taxon>Metazoa</taxon>
        <taxon>Spiralia</taxon>
        <taxon>Lophotrochozoa</taxon>
        <taxon>Mollusca</taxon>
        <taxon>Gastropoda</taxon>
        <taxon>Patellogastropoda</taxon>
        <taxon>Patelloidea</taxon>
        <taxon>Patellidae</taxon>
        <taxon>Patella</taxon>
    </lineage>
</organism>
<dbReference type="SUPFAM" id="SSF100895">
    <property type="entry name" value="Kazal-type serine protease inhibitors"/>
    <property type="match status" value="2"/>
</dbReference>
<feature type="signal peptide" evidence="4">
    <location>
        <begin position="1"/>
        <end position="16"/>
    </location>
</feature>
<sequence>MSRIFLLVLFLTGCSAQKIDFTKICSYVNRIDCGGFLKSVICATNSKTYDTECAFAKAHCNDTDLHIAHYGDCIPDKTPIATVHGTTASYLFFCRNLKHSHCGTDVEVVCGSDGITYNNLCLFEKARCSQRDLIVAKYDRC</sequence>
<feature type="chain" id="PRO_5043052913" description="Kazal-like domain-containing protein" evidence="4">
    <location>
        <begin position="17"/>
        <end position="141"/>
    </location>
</feature>
<dbReference type="GO" id="GO:0005576">
    <property type="term" value="C:extracellular region"/>
    <property type="evidence" value="ECO:0007669"/>
    <property type="project" value="TreeGrafter"/>
</dbReference>
<dbReference type="PANTHER" id="PTHR10913">
    <property type="entry name" value="FOLLISTATIN-RELATED"/>
    <property type="match status" value="1"/>
</dbReference>
<feature type="domain" description="Kazal-like" evidence="5">
    <location>
        <begin position="19"/>
        <end position="75"/>
    </location>
</feature>
<dbReference type="GO" id="GO:0004867">
    <property type="term" value="F:serine-type endopeptidase inhibitor activity"/>
    <property type="evidence" value="ECO:0007669"/>
    <property type="project" value="UniProtKB-KW"/>
</dbReference>
<evidence type="ECO:0000313" key="7">
    <source>
        <dbReference type="Proteomes" id="UP001347796"/>
    </source>
</evidence>
<gene>
    <name evidence="6" type="ORF">SNE40_009013</name>
</gene>
<dbReference type="AlphaFoldDB" id="A0AAN8PPJ4"/>
<keyword evidence="2" id="KW-0722">Serine protease inhibitor</keyword>
<dbReference type="Proteomes" id="UP001347796">
    <property type="component" value="Unassembled WGS sequence"/>
</dbReference>
<dbReference type="Pfam" id="PF07648">
    <property type="entry name" value="Kazal_2"/>
    <property type="match status" value="2"/>
</dbReference>
<dbReference type="PANTHER" id="PTHR10913:SF45">
    <property type="entry name" value="FOLLISTATIN, ISOFORM A-RELATED"/>
    <property type="match status" value="1"/>
</dbReference>
<evidence type="ECO:0000313" key="6">
    <source>
        <dbReference type="EMBL" id="KAK6181079.1"/>
    </source>
</evidence>
<comment type="caution">
    <text evidence="6">The sequence shown here is derived from an EMBL/GenBank/DDBJ whole genome shotgun (WGS) entry which is preliminary data.</text>
</comment>
<dbReference type="Gene3D" id="3.30.60.30">
    <property type="match status" value="2"/>
</dbReference>
<evidence type="ECO:0000259" key="5">
    <source>
        <dbReference type="PROSITE" id="PS51465"/>
    </source>
</evidence>
<dbReference type="SMART" id="SM00280">
    <property type="entry name" value="KAZAL"/>
    <property type="match status" value="2"/>
</dbReference>
<reference evidence="6 7" key="1">
    <citation type="submission" date="2024-01" db="EMBL/GenBank/DDBJ databases">
        <title>The genome of the rayed Mediterranean limpet Patella caerulea (Linnaeus, 1758).</title>
        <authorList>
            <person name="Anh-Thu Weber A."/>
            <person name="Halstead-Nussloch G."/>
        </authorList>
    </citation>
    <scope>NUCLEOTIDE SEQUENCE [LARGE SCALE GENOMIC DNA]</scope>
    <source>
        <strain evidence="6">AATW-2023a</strain>
        <tissue evidence="6">Whole specimen</tissue>
    </source>
</reference>
<keyword evidence="1" id="KW-0646">Protease inhibitor</keyword>
<keyword evidence="7" id="KW-1185">Reference proteome</keyword>
<dbReference type="CDD" id="cd00104">
    <property type="entry name" value="KAZAL_FS"/>
    <property type="match status" value="2"/>
</dbReference>
<evidence type="ECO:0000256" key="1">
    <source>
        <dbReference type="ARBA" id="ARBA00022690"/>
    </source>
</evidence>
<dbReference type="EMBL" id="JAZGQO010000007">
    <property type="protein sequence ID" value="KAK6181079.1"/>
    <property type="molecule type" value="Genomic_DNA"/>
</dbReference>
<dbReference type="InterPro" id="IPR050653">
    <property type="entry name" value="Prot_Inhib_GrowthFact_Antg"/>
</dbReference>